<reference evidence="3 4" key="1">
    <citation type="submission" date="2018-08" db="EMBL/GenBank/DDBJ databases">
        <title>Sequencing the genomes of 1000 actinobacteria strains.</title>
        <authorList>
            <person name="Klenk H.-P."/>
        </authorList>
    </citation>
    <scope>NUCLEOTIDE SEQUENCE [LARGE SCALE GENOMIC DNA]</scope>
    <source>
        <strain evidence="3 4">DSM 44099</strain>
    </source>
</reference>
<gene>
    <name evidence="3" type="ORF">DFJ67_5581</name>
</gene>
<evidence type="ECO:0000256" key="1">
    <source>
        <dbReference type="ARBA" id="ARBA00022679"/>
    </source>
</evidence>
<dbReference type="PANTHER" id="PTHR43300:SF4">
    <property type="entry name" value="ACYL-[ACYL-CARRIER-PROTEIN]--UDP-N-ACETYLGLUCOSAMINE O-ACYLTRANSFERASE"/>
    <property type="match status" value="1"/>
</dbReference>
<keyword evidence="1 3" id="KW-0808">Transferase</keyword>
<keyword evidence="2" id="KW-0677">Repeat</keyword>
<accession>A0A3D9ZSV6</accession>
<comment type="caution">
    <text evidence="3">The sequence shown here is derived from an EMBL/GenBank/DDBJ whole genome shotgun (WGS) entry which is preliminary data.</text>
</comment>
<name>A0A3D9ZSV6_9ACTN</name>
<evidence type="ECO:0000313" key="4">
    <source>
        <dbReference type="Proteomes" id="UP000256913"/>
    </source>
</evidence>
<dbReference type="InterPro" id="IPR050179">
    <property type="entry name" value="Trans_hexapeptide_repeat"/>
</dbReference>
<evidence type="ECO:0000313" key="3">
    <source>
        <dbReference type="EMBL" id="REF99542.1"/>
    </source>
</evidence>
<dbReference type="PANTHER" id="PTHR43300">
    <property type="entry name" value="ACETYLTRANSFERASE"/>
    <property type="match status" value="1"/>
</dbReference>
<keyword evidence="4" id="KW-1185">Reference proteome</keyword>
<dbReference type="Gene3D" id="2.160.10.10">
    <property type="entry name" value="Hexapeptide repeat proteins"/>
    <property type="match status" value="1"/>
</dbReference>
<proteinExistence type="predicted"/>
<evidence type="ECO:0000256" key="2">
    <source>
        <dbReference type="ARBA" id="ARBA00022737"/>
    </source>
</evidence>
<sequence length="189" mass="19801">MVPSGRHLSSGGMNTDAMSEVFVHPTAEVDEGATIGAGTKVWHLAHVRSTATIGANCVIGRNVYVDAGAVVGDLVKIQNNVSVYHGVTIEDEVFVGPCAVFTNDLRPRAQNPDWEITPTVVRRGASIGANATLVCGVEIGEYAMVAAGSVVTRSVEPYQLVAGNPARPKGWVDAAGQVVSREPRRPANA</sequence>
<dbReference type="InterPro" id="IPR011004">
    <property type="entry name" value="Trimer_LpxA-like_sf"/>
</dbReference>
<dbReference type="AlphaFoldDB" id="A0A3D9ZSV6"/>
<protein>
    <submittedName>
        <fullName evidence="3">Transferase family hexapeptide repeat protein</fullName>
    </submittedName>
</protein>
<dbReference type="GO" id="GO:0016740">
    <property type="term" value="F:transferase activity"/>
    <property type="evidence" value="ECO:0007669"/>
    <property type="project" value="UniProtKB-KW"/>
</dbReference>
<dbReference type="PROSITE" id="PS00101">
    <property type="entry name" value="HEXAPEP_TRANSFERASES"/>
    <property type="match status" value="1"/>
</dbReference>
<dbReference type="InterPro" id="IPR018357">
    <property type="entry name" value="Hexapep_transf_CS"/>
</dbReference>
<dbReference type="SUPFAM" id="SSF51161">
    <property type="entry name" value="Trimeric LpxA-like enzymes"/>
    <property type="match status" value="1"/>
</dbReference>
<dbReference type="EMBL" id="QUMQ01000001">
    <property type="protein sequence ID" value="REF99542.1"/>
    <property type="molecule type" value="Genomic_DNA"/>
</dbReference>
<dbReference type="CDD" id="cd03358">
    <property type="entry name" value="LbH_WxcM_N_like"/>
    <property type="match status" value="1"/>
</dbReference>
<dbReference type="Pfam" id="PF00132">
    <property type="entry name" value="Hexapep"/>
    <property type="match status" value="3"/>
</dbReference>
<dbReference type="InterPro" id="IPR001451">
    <property type="entry name" value="Hexapep"/>
</dbReference>
<dbReference type="Proteomes" id="UP000256913">
    <property type="component" value="Unassembled WGS sequence"/>
</dbReference>
<organism evidence="3 4">
    <name type="scientific">Asanoa ferruginea</name>
    <dbReference type="NCBI Taxonomy" id="53367"/>
    <lineage>
        <taxon>Bacteria</taxon>
        <taxon>Bacillati</taxon>
        <taxon>Actinomycetota</taxon>
        <taxon>Actinomycetes</taxon>
        <taxon>Micromonosporales</taxon>
        <taxon>Micromonosporaceae</taxon>
        <taxon>Asanoa</taxon>
    </lineage>
</organism>